<dbReference type="InterPro" id="IPR004155">
    <property type="entry name" value="PBS_lyase_HEAT"/>
</dbReference>
<dbReference type="PANTHER" id="PTHR12697">
    <property type="entry name" value="PBS LYASE HEAT-LIKE PROTEIN"/>
    <property type="match status" value="1"/>
</dbReference>
<dbReference type="InterPro" id="IPR000225">
    <property type="entry name" value="Armadillo"/>
</dbReference>
<feature type="region of interest" description="Disordered" evidence="1">
    <location>
        <begin position="329"/>
        <end position="363"/>
    </location>
</feature>
<name>A0A813IXT1_POLGL</name>
<proteinExistence type="predicted"/>
<dbReference type="AlphaFoldDB" id="A0A813IXT1"/>
<gene>
    <name evidence="2" type="ORF">PGLA2088_LOCUS14396</name>
</gene>
<dbReference type="InterPro" id="IPR016024">
    <property type="entry name" value="ARM-type_fold"/>
</dbReference>
<accession>A0A813IXT1</accession>
<dbReference type="SMART" id="SM00567">
    <property type="entry name" value="EZ_HEAT"/>
    <property type="match status" value="9"/>
</dbReference>
<comment type="caution">
    <text evidence="2">The sequence shown here is derived from an EMBL/GenBank/DDBJ whole genome shotgun (WGS) entry which is preliminary data.</text>
</comment>
<dbReference type="EMBL" id="CAJNNW010017535">
    <property type="protein sequence ID" value="CAE8661061.1"/>
    <property type="molecule type" value="Genomic_DNA"/>
</dbReference>
<dbReference type="Pfam" id="PF13646">
    <property type="entry name" value="HEAT_2"/>
    <property type="match status" value="2"/>
</dbReference>
<dbReference type="SMART" id="SM00185">
    <property type="entry name" value="ARM"/>
    <property type="match status" value="3"/>
</dbReference>
<dbReference type="Proteomes" id="UP000626109">
    <property type="component" value="Unassembled WGS sequence"/>
</dbReference>
<dbReference type="GO" id="GO:0016491">
    <property type="term" value="F:oxidoreductase activity"/>
    <property type="evidence" value="ECO:0007669"/>
    <property type="project" value="TreeGrafter"/>
</dbReference>
<feature type="compositionally biased region" description="Basic and acidic residues" evidence="1">
    <location>
        <begin position="243"/>
        <end position="264"/>
    </location>
</feature>
<dbReference type="InterPro" id="IPR011989">
    <property type="entry name" value="ARM-like"/>
</dbReference>
<protein>
    <submittedName>
        <fullName evidence="2">Uncharacterized protein</fullName>
    </submittedName>
</protein>
<sequence length="797" mass="84115">MAPLSMASRELVRNRTAAQAEAVRLASGAGSSTPRDWLDSEDWRVRLGAASALSLKGAPQLAGDPQVRDLLVGQDGDVKRLVATTLVASGAMMRFGVARAEEHQCEESSLRQAEQQGVARTVSLLQSSDWRLRFGAVEALSRRSEPPVEHAHDLAKLLVADLEAQVRVVAEVALRRFDASVATLALASALESSAATEALADDSAPDPATESAELLLVELLGGDLARAVELLPTSPQLCSLLEQKQEEDERRRDEDLEEKHAEEDMARQQQQLQLLQLQMLHLQTPALRTTMMAPTATFPEERRAPARPLRPDESVVPLLSQRPLPGFFAKKRRPRAPQDEAPLEPDLSPKVPSAASSRTPEAAARLAAAKELSKLGPEELFPKASELADLLLQTDGDGGSLSVAPYIREAAAEALGRLDHIAGPQTVKALTAQLVAPESRLRQRAAHALGRLGAVEAAEDLAKLLGDGDADVRRAAARALAALGPAAAAAPAAARLRSADAACRQAAQHALLEMRLDEDLTLASGCSREELLLQVLSPHLEPLLQASGDETEEARFAAAAVAERLRRTIGAGGKHLEAPSEQAAAPAAVLLEDREEEVRFAAVRTLGGLGAQAAPHAAAVAALLADAAEPVRRAAAEALAQLGSVFGAGAVPVAADLLRHPLQSVRRAAAWTLEHLGEAAAPYAAARRLALLSDDCPSTRCQAVEELSAAAAQEAAAAKEGAAMSSLLRAEDVAAIAALRIDPHWGVRLAVATALGRFGQDAAQRHSAELVLLKADTDWRVRRAAEATEAALGTCTE</sequence>
<dbReference type="Gene3D" id="1.25.10.10">
    <property type="entry name" value="Leucine-rich Repeat Variant"/>
    <property type="match status" value="5"/>
</dbReference>
<feature type="region of interest" description="Disordered" evidence="1">
    <location>
        <begin position="242"/>
        <end position="264"/>
    </location>
</feature>
<evidence type="ECO:0000313" key="2">
    <source>
        <dbReference type="EMBL" id="CAE8661061.1"/>
    </source>
</evidence>
<organism evidence="2 3">
    <name type="scientific">Polarella glacialis</name>
    <name type="common">Dinoflagellate</name>
    <dbReference type="NCBI Taxonomy" id="89957"/>
    <lineage>
        <taxon>Eukaryota</taxon>
        <taxon>Sar</taxon>
        <taxon>Alveolata</taxon>
        <taxon>Dinophyceae</taxon>
        <taxon>Suessiales</taxon>
        <taxon>Suessiaceae</taxon>
        <taxon>Polarella</taxon>
    </lineage>
</organism>
<reference evidence="2" key="1">
    <citation type="submission" date="2021-02" db="EMBL/GenBank/DDBJ databases">
        <authorList>
            <person name="Dougan E. K."/>
            <person name="Rhodes N."/>
            <person name="Thang M."/>
            <person name="Chan C."/>
        </authorList>
    </citation>
    <scope>NUCLEOTIDE SEQUENCE</scope>
</reference>
<dbReference type="PANTHER" id="PTHR12697:SF5">
    <property type="entry name" value="DEOXYHYPUSINE HYDROXYLASE"/>
    <property type="match status" value="1"/>
</dbReference>
<evidence type="ECO:0000313" key="3">
    <source>
        <dbReference type="Proteomes" id="UP000626109"/>
    </source>
</evidence>
<evidence type="ECO:0000256" key="1">
    <source>
        <dbReference type="SAM" id="MobiDB-lite"/>
    </source>
</evidence>
<dbReference type="SUPFAM" id="SSF48371">
    <property type="entry name" value="ARM repeat"/>
    <property type="match status" value="1"/>
</dbReference>